<dbReference type="InterPro" id="IPR039231">
    <property type="entry name" value="TPGS2"/>
</dbReference>
<gene>
    <name evidence="2" type="ORF">ADUPG1_009103</name>
</gene>
<keyword evidence="3" id="KW-1185">Reference proteome</keyword>
<dbReference type="PANTHER" id="PTHR31854:SF2">
    <property type="entry name" value="TUBULIN POLYGLUTAMYLASE COMPLEX SUBUNIT 2"/>
    <property type="match status" value="1"/>
</dbReference>
<evidence type="ECO:0000256" key="1">
    <source>
        <dbReference type="SAM" id="MobiDB-lite"/>
    </source>
</evidence>
<dbReference type="PANTHER" id="PTHR31854">
    <property type="entry name" value="TUBULIN POLYGLUTAMYLASE COMPLEX SUBUNIT 2"/>
    <property type="match status" value="1"/>
</dbReference>
<feature type="compositionally biased region" description="Low complexity" evidence="1">
    <location>
        <begin position="121"/>
        <end position="139"/>
    </location>
</feature>
<accession>A0ABQ5KWN9</accession>
<feature type="compositionally biased region" description="Basic residues" evidence="1">
    <location>
        <begin position="98"/>
        <end position="112"/>
    </location>
</feature>
<reference evidence="2" key="1">
    <citation type="submission" date="2022-03" db="EMBL/GenBank/DDBJ databases">
        <title>Draft genome sequence of Aduncisulcus paluster, a free-living microaerophilic Fornicata.</title>
        <authorList>
            <person name="Yuyama I."/>
            <person name="Kume K."/>
            <person name="Tamura T."/>
            <person name="Inagaki Y."/>
            <person name="Hashimoto T."/>
        </authorList>
    </citation>
    <scope>NUCLEOTIDE SEQUENCE</scope>
    <source>
        <strain evidence="2">NY0171</strain>
    </source>
</reference>
<protein>
    <submittedName>
        <fullName evidence="2">Tubulin polyglutamylase complex subunit 2 like protein</fullName>
    </submittedName>
</protein>
<name>A0ABQ5KWN9_9EUKA</name>
<evidence type="ECO:0000313" key="3">
    <source>
        <dbReference type="Proteomes" id="UP001057375"/>
    </source>
</evidence>
<sequence>MSNGVDIQWSGKGERFQHKTHSGQIHINPLEEIKPIFPFSSHSERSDSSIIAPCNLSFDDSESIRKRKEKEDSEEKRPLKSDTESELIQSSSSSRSNSQKKSRSSSSSKKRSSSTEKRKPLISGASTPSSSASSRPTTALSALPLDDSSLFLSYSDVKSNAERYGCFCIDDKCSCGRMALLYVKKSLQHEQHSLLSLHSTTLPPLTAHTSDKHHTQPQVWFQDLSNDWHFIARSFSDYVRLFSLNFGTMFWQCEYTKFKAPLITKEWILALTPSGTDKALLLQLRHERPSTSQVSGPRQLSTPRGVDESEVKKEVIRASTAIGGKRRQKFGK</sequence>
<dbReference type="Proteomes" id="UP001057375">
    <property type="component" value="Unassembled WGS sequence"/>
</dbReference>
<evidence type="ECO:0000313" key="2">
    <source>
        <dbReference type="EMBL" id="GKT36073.1"/>
    </source>
</evidence>
<organism evidence="2 3">
    <name type="scientific">Aduncisulcus paluster</name>
    <dbReference type="NCBI Taxonomy" id="2918883"/>
    <lineage>
        <taxon>Eukaryota</taxon>
        <taxon>Metamonada</taxon>
        <taxon>Carpediemonas-like organisms</taxon>
        <taxon>Aduncisulcus</taxon>
    </lineage>
</organism>
<feature type="region of interest" description="Disordered" evidence="1">
    <location>
        <begin position="288"/>
        <end position="310"/>
    </location>
</feature>
<feature type="compositionally biased region" description="Basic and acidic residues" evidence="1">
    <location>
        <begin position="69"/>
        <end position="83"/>
    </location>
</feature>
<comment type="caution">
    <text evidence="2">The sequence shown here is derived from an EMBL/GenBank/DDBJ whole genome shotgun (WGS) entry which is preliminary data.</text>
</comment>
<dbReference type="EMBL" id="BQXS01011136">
    <property type="protein sequence ID" value="GKT36073.1"/>
    <property type="molecule type" value="Genomic_DNA"/>
</dbReference>
<feature type="compositionally biased region" description="Polar residues" evidence="1">
    <location>
        <begin position="290"/>
        <end position="302"/>
    </location>
</feature>
<proteinExistence type="predicted"/>
<feature type="region of interest" description="Disordered" evidence="1">
    <location>
        <begin position="1"/>
        <end position="139"/>
    </location>
</feature>